<dbReference type="InterPro" id="IPR009053">
    <property type="entry name" value="Prefoldin"/>
</dbReference>
<dbReference type="SUPFAM" id="SSF46579">
    <property type="entry name" value="Prefoldin"/>
    <property type="match status" value="1"/>
</dbReference>
<protein>
    <submittedName>
        <fullName evidence="1">Uncharacterized protein</fullName>
    </submittedName>
</protein>
<accession>A0ABD3MWG6</accession>
<organism evidence="1 2">
    <name type="scientific">Stephanodiscus triporus</name>
    <dbReference type="NCBI Taxonomy" id="2934178"/>
    <lineage>
        <taxon>Eukaryota</taxon>
        <taxon>Sar</taxon>
        <taxon>Stramenopiles</taxon>
        <taxon>Ochrophyta</taxon>
        <taxon>Bacillariophyta</taxon>
        <taxon>Coscinodiscophyceae</taxon>
        <taxon>Thalassiosirophycidae</taxon>
        <taxon>Stephanodiscales</taxon>
        <taxon>Stephanodiscaceae</taxon>
        <taxon>Stephanodiscus</taxon>
    </lineage>
</organism>
<sequence length="159" mass="17754">MSAAATNIDLRRQIAEYGDFVARTLRPQLQAAVDAREETEREISEYLRLQNELRLHVERAATGNKAPPIKAVIDISHAAVYCNVLVPNPRTIYVDVGLGFHVEMTLAEAMSFVDRRVDHLEKNVLKHRLKVAATVARDVENALKLLEELGGELGGLEEE</sequence>
<proteinExistence type="predicted"/>
<dbReference type="Gene3D" id="1.10.287.370">
    <property type="match status" value="1"/>
</dbReference>
<evidence type="ECO:0000313" key="1">
    <source>
        <dbReference type="EMBL" id="KAL3767156.1"/>
    </source>
</evidence>
<dbReference type="Pfam" id="PF02996">
    <property type="entry name" value="Prefoldin"/>
    <property type="match status" value="1"/>
</dbReference>
<comment type="caution">
    <text evidence="1">The sequence shown here is derived from an EMBL/GenBank/DDBJ whole genome shotgun (WGS) entry which is preliminary data.</text>
</comment>
<reference evidence="1 2" key="1">
    <citation type="submission" date="2024-10" db="EMBL/GenBank/DDBJ databases">
        <title>Updated reference genomes for cyclostephanoid diatoms.</title>
        <authorList>
            <person name="Roberts W.R."/>
            <person name="Alverson A.J."/>
        </authorList>
    </citation>
    <scope>NUCLEOTIDE SEQUENCE [LARGE SCALE GENOMIC DNA]</scope>
    <source>
        <strain evidence="1 2">AJA276-08</strain>
    </source>
</reference>
<gene>
    <name evidence="1" type="ORF">ACHAW5_003175</name>
</gene>
<dbReference type="CDD" id="cd23158">
    <property type="entry name" value="Prefoldin_UXT"/>
    <property type="match status" value="1"/>
</dbReference>
<evidence type="ECO:0000313" key="2">
    <source>
        <dbReference type="Proteomes" id="UP001530315"/>
    </source>
</evidence>
<dbReference type="EMBL" id="JALLAZ020001712">
    <property type="protein sequence ID" value="KAL3767156.1"/>
    <property type="molecule type" value="Genomic_DNA"/>
</dbReference>
<dbReference type="AlphaFoldDB" id="A0ABD3MWG6"/>
<keyword evidence="2" id="KW-1185">Reference proteome</keyword>
<name>A0ABD3MWG6_9STRA</name>
<dbReference type="Proteomes" id="UP001530315">
    <property type="component" value="Unassembled WGS sequence"/>
</dbReference>
<dbReference type="InterPro" id="IPR004127">
    <property type="entry name" value="Prefoldin_subunit_alpha"/>
</dbReference>